<dbReference type="AlphaFoldDB" id="A0A819KH96"/>
<gene>
    <name evidence="1" type="ORF">OXD698_LOCUS26575</name>
</gene>
<evidence type="ECO:0000313" key="1">
    <source>
        <dbReference type="EMBL" id="CAF3949027.1"/>
    </source>
</evidence>
<accession>A0A819KH96</accession>
<evidence type="ECO:0000313" key="2">
    <source>
        <dbReference type="Proteomes" id="UP000663844"/>
    </source>
</evidence>
<sequence length="30" mass="3405">MLDIRLLVGRFCFGDMINDDDVEDADDDGE</sequence>
<dbReference type="EMBL" id="CAJOAZ010002661">
    <property type="protein sequence ID" value="CAF3949027.1"/>
    <property type="molecule type" value="Genomic_DNA"/>
</dbReference>
<name>A0A819KH96_9BILA</name>
<reference evidence="1" key="1">
    <citation type="submission" date="2021-02" db="EMBL/GenBank/DDBJ databases">
        <authorList>
            <person name="Nowell W R."/>
        </authorList>
    </citation>
    <scope>NUCLEOTIDE SEQUENCE</scope>
</reference>
<proteinExistence type="predicted"/>
<dbReference type="Proteomes" id="UP000663844">
    <property type="component" value="Unassembled WGS sequence"/>
</dbReference>
<organism evidence="1 2">
    <name type="scientific">Adineta steineri</name>
    <dbReference type="NCBI Taxonomy" id="433720"/>
    <lineage>
        <taxon>Eukaryota</taxon>
        <taxon>Metazoa</taxon>
        <taxon>Spiralia</taxon>
        <taxon>Gnathifera</taxon>
        <taxon>Rotifera</taxon>
        <taxon>Eurotatoria</taxon>
        <taxon>Bdelloidea</taxon>
        <taxon>Adinetida</taxon>
        <taxon>Adinetidae</taxon>
        <taxon>Adineta</taxon>
    </lineage>
</organism>
<protein>
    <submittedName>
        <fullName evidence="1">Uncharacterized protein</fullName>
    </submittedName>
</protein>
<feature type="non-terminal residue" evidence="1">
    <location>
        <position position="30"/>
    </location>
</feature>
<comment type="caution">
    <text evidence="1">The sequence shown here is derived from an EMBL/GenBank/DDBJ whole genome shotgun (WGS) entry which is preliminary data.</text>
</comment>